<evidence type="ECO:0000313" key="8">
    <source>
        <dbReference type="WBParaSite" id="HDID_0000932101-mRNA-1"/>
    </source>
</evidence>
<dbReference type="GO" id="GO:0043565">
    <property type="term" value="F:sequence-specific DNA binding"/>
    <property type="evidence" value="ECO:0007669"/>
    <property type="project" value="InterPro"/>
</dbReference>
<gene>
    <name evidence="6" type="ORF">HDID_LOCUS9319</name>
</gene>
<dbReference type="InterPro" id="IPR046328">
    <property type="entry name" value="ETS_fam"/>
</dbReference>
<dbReference type="EMBL" id="UYSG01011262">
    <property type="protein sequence ID" value="VDL61637.1"/>
    <property type="molecule type" value="Genomic_DNA"/>
</dbReference>
<dbReference type="PROSITE" id="PS50061">
    <property type="entry name" value="ETS_DOMAIN_3"/>
    <property type="match status" value="1"/>
</dbReference>
<comment type="similarity">
    <text evidence="1 3">Belongs to the ETS family.</text>
</comment>
<proteinExistence type="inferred from homology"/>
<evidence type="ECO:0000259" key="5">
    <source>
        <dbReference type="PROSITE" id="PS50061"/>
    </source>
</evidence>
<dbReference type="InterPro" id="IPR036388">
    <property type="entry name" value="WH-like_DNA-bd_sf"/>
</dbReference>
<dbReference type="STRING" id="6216.A0A0R3SUW7"/>
<dbReference type="InterPro" id="IPR000418">
    <property type="entry name" value="Ets_dom"/>
</dbReference>
<dbReference type="InterPro" id="IPR036390">
    <property type="entry name" value="WH_DNA-bd_sf"/>
</dbReference>
<feature type="compositionally biased region" description="Polar residues" evidence="4">
    <location>
        <begin position="472"/>
        <end position="490"/>
    </location>
</feature>
<keyword evidence="3" id="KW-0539">Nucleus</keyword>
<dbReference type="PROSITE" id="PS00346">
    <property type="entry name" value="ETS_DOMAIN_2"/>
    <property type="match status" value="1"/>
</dbReference>
<organism evidence="8">
    <name type="scientific">Hymenolepis diminuta</name>
    <name type="common">Rat tapeworm</name>
    <dbReference type="NCBI Taxonomy" id="6216"/>
    <lineage>
        <taxon>Eukaryota</taxon>
        <taxon>Metazoa</taxon>
        <taxon>Spiralia</taxon>
        <taxon>Lophotrochozoa</taxon>
        <taxon>Platyhelminthes</taxon>
        <taxon>Cestoda</taxon>
        <taxon>Eucestoda</taxon>
        <taxon>Cyclophyllidea</taxon>
        <taxon>Hymenolepididae</taxon>
        <taxon>Hymenolepis</taxon>
    </lineage>
</organism>
<accession>A0A0R3SUW7</accession>
<feature type="region of interest" description="Disordered" evidence="4">
    <location>
        <begin position="225"/>
        <end position="249"/>
    </location>
</feature>
<reference evidence="6 7" key="2">
    <citation type="submission" date="2018-11" db="EMBL/GenBank/DDBJ databases">
        <authorList>
            <consortium name="Pathogen Informatics"/>
        </authorList>
    </citation>
    <scope>NUCLEOTIDE SEQUENCE [LARGE SCALE GENOMIC DNA]</scope>
</reference>
<feature type="region of interest" description="Disordered" evidence="4">
    <location>
        <begin position="468"/>
        <end position="531"/>
    </location>
</feature>
<evidence type="ECO:0000313" key="6">
    <source>
        <dbReference type="EMBL" id="VDL61637.1"/>
    </source>
</evidence>
<dbReference type="WBParaSite" id="HDID_0000932101-mRNA-1">
    <property type="protein sequence ID" value="HDID_0000932101-mRNA-1"/>
    <property type="gene ID" value="HDID_0000932101"/>
</dbReference>
<dbReference type="SMART" id="SM00413">
    <property type="entry name" value="ETS"/>
    <property type="match status" value="1"/>
</dbReference>
<dbReference type="GO" id="GO:0030154">
    <property type="term" value="P:cell differentiation"/>
    <property type="evidence" value="ECO:0007669"/>
    <property type="project" value="TreeGrafter"/>
</dbReference>
<feature type="compositionally biased region" description="Low complexity" evidence="4">
    <location>
        <begin position="18"/>
        <end position="38"/>
    </location>
</feature>
<feature type="compositionally biased region" description="Polar residues" evidence="4">
    <location>
        <begin position="61"/>
        <end position="91"/>
    </location>
</feature>
<dbReference type="GO" id="GO:0005634">
    <property type="term" value="C:nucleus"/>
    <property type="evidence" value="ECO:0007669"/>
    <property type="project" value="UniProtKB-SubCell"/>
</dbReference>
<dbReference type="OrthoDB" id="10067219at2759"/>
<dbReference type="Proteomes" id="UP000274504">
    <property type="component" value="Unassembled WGS sequence"/>
</dbReference>
<dbReference type="PROSITE" id="PS00345">
    <property type="entry name" value="ETS_DOMAIN_1"/>
    <property type="match status" value="1"/>
</dbReference>
<dbReference type="PANTHER" id="PTHR11849:SF133">
    <property type="entry name" value="ETS DOMAIN-CONTAINING PROTEIN"/>
    <property type="match status" value="1"/>
</dbReference>
<evidence type="ECO:0000256" key="2">
    <source>
        <dbReference type="ARBA" id="ARBA00023125"/>
    </source>
</evidence>
<dbReference type="Gene3D" id="1.10.10.10">
    <property type="entry name" value="Winged helix-like DNA-binding domain superfamily/Winged helix DNA-binding domain"/>
    <property type="match status" value="1"/>
</dbReference>
<keyword evidence="2 3" id="KW-0238">DNA-binding</keyword>
<feature type="compositionally biased region" description="Low complexity" evidence="4">
    <location>
        <begin position="513"/>
        <end position="531"/>
    </location>
</feature>
<dbReference type="PANTHER" id="PTHR11849">
    <property type="entry name" value="ETS"/>
    <property type="match status" value="1"/>
</dbReference>
<feature type="domain" description="ETS" evidence="5">
    <location>
        <begin position="124"/>
        <end position="205"/>
    </location>
</feature>
<evidence type="ECO:0000256" key="4">
    <source>
        <dbReference type="SAM" id="MobiDB-lite"/>
    </source>
</evidence>
<dbReference type="Pfam" id="PF00178">
    <property type="entry name" value="Ets"/>
    <property type="match status" value="1"/>
</dbReference>
<protein>
    <submittedName>
        <fullName evidence="8">ETS domain-containing protein</fullName>
    </submittedName>
</protein>
<reference evidence="8" key="1">
    <citation type="submission" date="2017-02" db="UniProtKB">
        <authorList>
            <consortium name="WormBaseParasite"/>
        </authorList>
    </citation>
    <scope>IDENTIFICATION</scope>
</reference>
<evidence type="ECO:0000256" key="1">
    <source>
        <dbReference type="ARBA" id="ARBA00005562"/>
    </source>
</evidence>
<dbReference type="PRINTS" id="PR00454">
    <property type="entry name" value="ETSDOMAIN"/>
</dbReference>
<comment type="subcellular location">
    <subcellularLocation>
        <location evidence="3">Nucleus</location>
    </subcellularLocation>
</comment>
<evidence type="ECO:0000256" key="3">
    <source>
        <dbReference type="RuleBase" id="RU004019"/>
    </source>
</evidence>
<dbReference type="GO" id="GO:0000981">
    <property type="term" value="F:DNA-binding transcription factor activity, RNA polymerase II-specific"/>
    <property type="evidence" value="ECO:0007669"/>
    <property type="project" value="TreeGrafter"/>
</dbReference>
<evidence type="ECO:0000313" key="7">
    <source>
        <dbReference type="Proteomes" id="UP000274504"/>
    </source>
</evidence>
<sequence>MLIPATVKAELSPEYPESDCQQQASQQSSQEGQSQQRNQDCDMPTDCSAFRPKSPRKSVSEGFSTPPVNISSSGLPSAFKSPQSLQSSVSPGNAADDLSCRGYNGSPDTPEVESLEIDTTKSKVTLWQFLLQLLMDPRYSEIIRWTNNAGEFVLLKAEEVARLWGLRKDNNHRMNYDKLSRALRYYYQKNIIRKVQGHKFVYQFIGLQGLCNPNRQMGVDNLITNSDQTKHQRRQSAPNKPTVGMSPESAFSSYSAFRKQTESFMALQQHQQSVNHDVSKLSQSAFERSFPTNLSQTFDYSASSTPSNTSSSFHPVLSSSACDLSKLYANLPKNHEPLHLSRHTDENTSGAMDLHSCKGSPHDFLPHSRPVRRSCSPDCNCSCHNSVLSNKTCENRVMHFNSWGNQGFRKPQSMDCWPPSSSHFEDHSMTQPAAFDQRSALHLQRHMINMNRFTEEIKRFSTWGVNEERKVPNSSALRSNHSTSNTTPSDTIFRPFDVPKSGSEAMDTEPNISRGSSQCPSSSSESQNSANGGAANGNYIWMPIQVDLIEHFMSMISQTIQDNKTSKEPPAAHSSSS</sequence>
<dbReference type="AlphaFoldDB" id="A0A0R3SUW7"/>
<dbReference type="SUPFAM" id="SSF46785">
    <property type="entry name" value="Winged helix' DNA-binding domain"/>
    <property type="match status" value="1"/>
</dbReference>
<name>A0A0R3SUW7_HYMDI</name>
<feature type="region of interest" description="Disordered" evidence="4">
    <location>
        <begin position="1"/>
        <end position="115"/>
    </location>
</feature>